<sequence length="150" mass="16201">MTSLTLVQLTERLRKDLGRPERDLLAPGSAWNLSQTLQHCAQTVRYSVSGYPKLKPALFRATAGALAKWVFLRRGAMKHPLGAEIDGAPPLDPGLPVSEAAAGFTDAVALFTGHTGEHAPHPAYGRCTHDEFARLHTMHLAEHLPGLAHA</sequence>
<comment type="caution">
    <text evidence="1">The sequence shown here is derived from an EMBL/GenBank/DDBJ whole genome shotgun (WGS) entry which is preliminary data.</text>
</comment>
<dbReference type="AlphaFoldDB" id="A0A100JP83"/>
<reference evidence="2" key="1">
    <citation type="submission" date="2015-11" db="EMBL/GenBank/DDBJ databases">
        <authorList>
            <consortium name="Cross-ministerial Strategic Innovation Promotion Program (SIP) consortium"/>
            <person name="Tomihama T."/>
            <person name="Ikenaga M."/>
            <person name="Sakai M."/>
            <person name="Okubo T."/>
            <person name="Ikeda S."/>
        </authorList>
    </citation>
    <scope>NUCLEOTIDE SEQUENCE [LARGE SCALE GENOMIC DNA]</scope>
    <source>
        <strain evidence="2">S58</strain>
    </source>
</reference>
<dbReference type="OrthoDB" id="336237at2"/>
<gene>
    <name evidence="1" type="ORF">SsS58_03544</name>
</gene>
<reference evidence="1 2" key="2">
    <citation type="journal article" date="2016" name="Genome Announc.">
        <title>Draft Genome Sequences of Streptomyces scabiei S58, Streptomyces turgidiscabies T45, and Streptomyces acidiscabies a10, the Pathogens of Potato Common Scab, Isolated in Japan.</title>
        <authorList>
            <person name="Tomihama T."/>
            <person name="Nishi Y."/>
            <person name="Sakai M."/>
            <person name="Ikenaga M."/>
            <person name="Okubo T."/>
            <person name="Ikeda S."/>
        </authorList>
    </citation>
    <scope>NUCLEOTIDE SEQUENCE [LARGE SCALE GENOMIC DNA]</scope>
    <source>
        <strain evidence="1 2">S58</strain>
    </source>
</reference>
<evidence type="ECO:0008006" key="3">
    <source>
        <dbReference type="Google" id="ProtNLM"/>
    </source>
</evidence>
<accession>A0A100JP83</accession>
<dbReference type="Gene3D" id="1.20.120.450">
    <property type="entry name" value="dinb family like domain"/>
    <property type="match status" value="1"/>
</dbReference>
<dbReference type="InterPro" id="IPR034660">
    <property type="entry name" value="DinB/YfiT-like"/>
</dbReference>
<dbReference type="EMBL" id="BCMM01000015">
    <property type="protein sequence ID" value="GAQ63167.1"/>
    <property type="molecule type" value="Genomic_DNA"/>
</dbReference>
<proteinExistence type="predicted"/>
<dbReference type="RefSeq" id="WP_006379044.1">
    <property type="nucleotide sequence ID" value="NZ_BCMM01000015.1"/>
</dbReference>
<organism evidence="1 2">
    <name type="scientific">Streptomyces scabiei</name>
    <dbReference type="NCBI Taxonomy" id="1930"/>
    <lineage>
        <taxon>Bacteria</taxon>
        <taxon>Bacillati</taxon>
        <taxon>Actinomycetota</taxon>
        <taxon>Actinomycetes</taxon>
        <taxon>Kitasatosporales</taxon>
        <taxon>Streptomycetaceae</taxon>
        <taxon>Streptomyces</taxon>
    </lineage>
</organism>
<reference evidence="2" key="3">
    <citation type="submission" date="2016-02" db="EMBL/GenBank/DDBJ databases">
        <title>Draft genome of pathogenic Streptomyces sp. in Japan.</title>
        <authorList>
            <person name="Tomihama T."/>
            <person name="Ikenaga M."/>
            <person name="Sakai M."/>
            <person name="Okubo T."/>
            <person name="Ikeda S."/>
        </authorList>
    </citation>
    <scope>NUCLEOTIDE SEQUENCE [LARGE SCALE GENOMIC DNA]</scope>
    <source>
        <strain evidence="2">S58</strain>
    </source>
</reference>
<dbReference type="GeneID" id="24309553"/>
<evidence type="ECO:0000313" key="2">
    <source>
        <dbReference type="Proteomes" id="UP000067448"/>
    </source>
</evidence>
<dbReference type="Pfam" id="PF07606">
    <property type="entry name" value="DUF1569"/>
    <property type="match status" value="1"/>
</dbReference>
<dbReference type="InterPro" id="IPR011463">
    <property type="entry name" value="DUF1569"/>
</dbReference>
<protein>
    <recommendedName>
        <fullName evidence="3">DUF1569 domain-containing protein</fullName>
    </recommendedName>
</protein>
<name>A0A100JP83_STRSC</name>
<dbReference type="Proteomes" id="UP000067448">
    <property type="component" value="Unassembled WGS sequence"/>
</dbReference>
<evidence type="ECO:0000313" key="1">
    <source>
        <dbReference type="EMBL" id="GAQ63167.1"/>
    </source>
</evidence>